<dbReference type="PROSITE" id="PS50987">
    <property type="entry name" value="HTH_ARSR_2"/>
    <property type="match status" value="1"/>
</dbReference>
<dbReference type="SUPFAM" id="SSF46785">
    <property type="entry name" value="Winged helix' DNA-binding domain"/>
    <property type="match status" value="1"/>
</dbReference>
<dbReference type="PANTHER" id="PTHR43132:SF2">
    <property type="entry name" value="ARSENICAL RESISTANCE OPERON REPRESSOR ARSR-RELATED"/>
    <property type="match status" value="1"/>
</dbReference>
<dbReference type="Proteomes" id="UP001060336">
    <property type="component" value="Chromosome"/>
</dbReference>
<keyword evidence="6" id="KW-1185">Reference proteome</keyword>
<dbReference type="Gene3D" id="1.10.10.10">
    <property type="entry name" value="Winged helix-like DNA-binding domain superfamily/Winged helix DNA-binding domain"/>
    <property type="match status" value="1"/>
</dbReference>
<dbReference type="CDD" id="cd00090">
    <property type="entry name" value="HTH_ARSR"/>
    <property type="match status" value="1"/>
</dbReference>
<evidence type="ECO:0000259" key="4">
    <source>
        <dbReference type="PROSITE" id="PS50987"/>
    </source>
</evidence>
<feature type="domain" description="HTH arsR-type" evidence="4">
    <location>
        <begin position="1"/>
        <end position="95"/>
    </location>
</feature>
<dbReference type="PANTHER" id="PTHR43132">
    <property type="entry name" value="ARSENICAL RESISTANCE OPERON REPRESSOR ARSR-RELATED"/>
    <property type="match status" value="1"/>
</dbReference>
<dbReference type="Pfam" id="PF12840">
    <property type="entry name" value="HTH_20"/>
    <property type="match status" value="1"/>
</dbReference>
<dbReference type="EMBL" id="CP102480">
    <property type="protein sequence ID" value="UUX50814.1"/>
    <property type="molecule type" value="Genomic_DNA"/>
</dbReference>
<evidence type="ECO:0000313" key="5">
    <source>
        <dbReference type="EMBL" id="UUX50814.1"/>
    </source>
</evidence>
<dbReference type="SMART" id="SM00418">
    <property type="entry name" value="HTH_ARSR"/>
    <property type="match status" value="1"/>
</dbReference>
<dbReference type="KEGG" id="naci:NUH88_03720"/>
<evidence type="ECO:0000256" key="3">
    <source>
        <dbReference type="ARBA" id="ARBA00023163"/>
    </source>
</evidence>
<dbReference type="RefSeq" id="WP_257770052.1">
    <property type="nucleotide sequence ID" value="NZ_CP102480.1"/>
</dbReference>
<protein>
    <submittedName>
        <fullName evidence="5">Helix-turn-helix domain-containing protein</fullName>
    </submittedName>
</protein>
<dbReference type="GO" id="GO:0003700">
    <property type="term" value="F:DNA-binding transcription factor activity"/>
    <property type="evidence" value="ECO:0007669"/>
    <property type="project" value="InterPro"/>
</dbReference>
<proteinExistence type="predicted"/>
<evidence type="ECO:0000256" key="1">
    <source>
        <dbReference type="ARBA" id="ARBA00023015"/>
    </source>
</evidence>
<accession>A0A9J7AUM1</accession>
<gene>
    <name evidence="5" type="ORF">NUH88_03720</name>
</gene>
<dbReference type="InterPro" id="IPR051011">
    <property type="entry name" value="Metal_resp_trans_reg"/>
</dbReference>
<evidence type="ECO:0000313" key="6">
    <source>
        <dbReference type="Proteomes" id="UP001060336"/>
    </source>
</evidence>
<dbReference type="AlphaFoldDB" id="A0A9J7AUM1"/>
<dbReference type="InterPro" id="IPR011991">
    <property type="entry name" value="ArsR-like_HTH"/>
</dbReference>
<sequence>MDIETASKCLSELGNPHRLEAFRLLIKAGPEGVSVGDIQRHLNIPKSTLSHHISHLVWAGLARQEREGRVLRCTANFELADQLVAYLCAECCSGLDVVPMEEQEEA</sequence>
<evidence type="ECO:0000256" key="2">
    <source>
        <dbReference type="ARBA" id="ARBA00023125"/>
    </source>
</evidence>
<dbReference type="GO" id="GO:0003677">
    <property type="term" value="F:DNA binding"/>
    <property type="evidence" value="ECO:0007669"/>
    <property type="project" value="UniProtKB-KW"/>
</dbReference>
<keyword evidence="3" id="KW-0804">Transcription</keyword>
<organism evidence="5 6">
    <name type="scientific">Nisaea acidiphila</name>
    <dbReference type="NCBI Taxonomy" id="1862145"/>
    <lineage>
        <taxon>Bacteria</taxon>
        <taxon>Pseudomonadati</taxon>
        <taxon>Pseudomonadota</taxon>
        <taxon>Alphaproteobacteria</taxon>
        <taxon>Rhodospirillales</taxon>
        <taxon>Thalassobaculaceae</taxon>
        <taxon>Nisaea</taxon>
    </lineage>
</organism>
<keyword evidence="1" id="KW-0805">Transcription regulation</keyword>
<keyword evidence="2" id="KW-0238">DNA-binding</keyword>
<reference evidence="5" key="1">
    <citation type="submission" date="2022-08" db="EMBL/GenBank/DDBJ databases">
        <title>Nisaea acidiphila sp. nov., isolated from a marine algal debris and emended description of the genus Nisaea Urios et al. 2008.</title>
        <authorList>
            <person name="Kwon K."/>
        </authorList>
    </citation>
    <scope>NUCLEOTIDE SEQUENCE</scope>
    <source>
        <strain evidence="5">MEBiC11861</strain>
    </source>
</reference>
<dbReference type="InterPro" id="IPR036388">
    <property type="entry name" value="WH-like_DNA-bd_sf"/>
</dbReference>
<name>A0A9J7AUM1_9PROT</name>
<dbReference type="InterPro" id="IPR001845">
    <property type="entry name" value="HTH_ArsR_DNA-bd_dom"/>
</dbReference>
<dbReference type="InterPro" id="IPR036390">
    <property type="entry name" value="WH_DNA-bd_sf"/>
</dbReference>